<sequence length="255" mass="26449">MAAWRLTIHAELASTQDAVLAAAAAGEPEGLAVLARRQTAGRGTQGRPWHSSSGNLHLSLLWRPPGPARELPQWALLVAVALAETVASLLPPEASLALKWPNDLLLNGAKCAGILTQAAPDERGGIAWIVAGIGVNLREAPSLPDRPTASLAGGGIVPPGPVAFAEALLASLDRWREAQQAGGFTPVREAWMRHGPSPGSALLLKQPHGLVSGRYAGLAEDGRLQLRVGNELLAFAAGELVSAPLASGEPRPIGR</sequence>
<evidence type="ECO:0000259" key="2">
    <source>
        <dbReference type="PROSITE" id="PS51733"/>
    </source>
</evidence>
<keyword evidence="4" id="KW-1185">Reference proteome</keyword>
<dbReference type="PANTHER" id="PTHR12835">
    <property type="entry name" value="BIOTIN PROTEIN LIGASE"/>
    <property type="match status" value="1"/>
</dbReference>
<dbReference type="OrthoDB" id="9807064at2"/>
<reference evidence="3 4" key="1">
    <citation type="submission" date="2019-03" db="EMBL/GenBank/DDBJ databases">
        <title>Roseomonas sp. a novel Roseomonas species isolated from Sea whip Gorgonian.</title>
        <authorList>
            <person name="Li F."/>
            <person name="Pan X."/>
            <person name="Huang S."/>
            <person name="Li Z."/>
            <person name="Meng B."/>
        </authorList>
    </citation>
    <scope>NUCLEOTIDE SEQUENCE [LARGE SCALE GENOMIC DNA]</scope>
    <source>
        <strain evidence="3 4">M0104</strain>
    </source>
</reference>
<dbReference type="RefSeq" id="WP_160936329.1">
    <property type="nucleotide sequence ID" value="NZ_SNVJ01000005.1"/>
</dbReference>
<dbReference type="GO" id="GO:0005737">
    <property type="term" value="C:cytoplasm"/>
    <property type="evidence" value="ECO:0007669"/>
    <property type="project" value="TreeGrafter"/>
</dbReference>
<keyword evidence="1 3" id="KW-0436">Ligase</keyword>
<dbReference type="CDD" id="cd16442">
    <property type="entry name" value="BPL"/>
    <property type="match status" value="1"/>
</dbReference>
<organism evidence="3 4">
    <name type="scientific">Teichococcus coralli</name>
    <dbReference type="NCBI Taxonomy" id="2545983"/>
    <lineage>
        <taxon>Bacteria</taxon>
        <taxon>Pseudomonadati</taxon>
        <taxon>Pseudomonadota</taxon>
        <taxon>Alphaproteobacteria</taxon>
        <taxon>Acetobacterales</taxon>
        <taxon>Roseomonadaceae</taxon>
        <taxon>Roseomonas</taxon>
    </lineage>
</organism>
<dbReference type="Proteomes" id="UP000460715">
    <property type="component" value="Unassembled WGS sequence"/>
</dbReference>
<dbReference type="PROSITE" id="PS51733">
    <property type="entry name" value="BPL_LPL_CATALYTIC"/>
    <property type="match status" value="1"/>
</dbReference>
<dbReference type="NCBIfam" id="TIGR00121">
    <property type="entry name" value="birA_ligase"/>
    <property type="match status" value="1"/>
</dbReference>
<evidence type="ECO:0000313" key="3">
    <source>
        <dbReference type="EMBL" id="MXP63204.1"/>
    </source>
</evidence>
<dbReference type="SUPFAM" id="SSF55681">
    <property type="entry name" value="Class II aaRS and biotin synthetases"/>
    <property type="match status" value="1"/>
</dbReference>
<dbReference type="PANTHER" id="PTHR12835:SF5">
    <property type="entry name" value="BIOTIN--PROTEIN LIGASE"/>
    <property type="match status" value="1"/>
</dbReference>
<dbReference type="Gene3D" id="3.30.930.10">
    <property type="entry name" value="Bira Bifunctional Protein, Domain 2"/>
    <property type="match status" value="1"/>
</dbReference>
<dbReference type="EMBL" id="SNVJ01000005">
    <property type="protein sequence ID" value="MXP63204.1"/>
    <property type="molecule type" value="Genomic_DNA"/>
</dbReference>
<dbReference type="InterPro" id="IPR045864">
    <property type="entry name" value="aa-tRNA-synth_II/BPL/LPL"/>
</dbReference>
<name>A0A845BAT7_9PROT</name>
<dbReference type="EC" id="6.3.4.15" evidence="3"/>
<proteinExistence type="predicted"/>
<protein>
    <submittedName>
        <fullName evidence="3">Biotin--[acetyl-CoA-carboxylase] ligase</fullName>
        <ecNumber evidence="3">6.3.4.15</ecNumber>
    </submittedName>
</protein>
<accession>A0A845BAT7</accession>
<dbReference type="AlphaFoldDB" id="A0A845BAT7"/>
<dbReference type="Pfam" id="PF03099">
    <property type="entry name" value="BPL_LplA_LipB"/>
    <property type="match status" value="1"/>
</dbReference>
<feature type="domain" description="BPL/LPL catalytic" evidence="2">
    <location>
        <begin position="5"/>
        <end position="180"/>
    </location>
</feature>
<dbReference type="InterPro" id="IPR004408">
    <property type="entry name" value="Biotin_CoA_COase_ligase"/>
</dbReference>
<gene>
    <name evidence="3" type="ORF">E0493_07550</name>
</gene>
<evidence type="ECO:0000256" key="1">
    <source>
        <dbReference type="ARBA" id="ARBA00022598"/>
    </source>
</evidence>
<dbReference type="GO" id="GO:0004077">
    <property type="term" value="F:biotin--[biotin carboxyl-carrier protein] ligase activity"/>
    <property type="evidence" value="ECO:0007669"/>
    <property type="project" value="UniProtKB-EC"/>
</dbReference>
<evidence type="ECO:0000313" key="4">
    <source>
        <dbReference type="Proteomes" id="UP000460715"/>
    </source>
</evidence>
<dbReference type="InterPro" id="IPR004143">
    <property type="entry name" value="BPL_LPL_catalytic"/>
</dbReference>
<comment type="caution">
    <text evidence="3">The sequence shown here is derived from an EMBL/GenBank/DDBJ whole genome shotgun (WGS) entry which is preliminary data.</text>
</comment>